<evidence type="ECO:0000313" key="3">
    <source>
        <dbReference type="Proteomes" id="UP000186341"/>
    </source>
</evidence>
<proteinExistence type="predicted"/>
<dbReference type="Proteomes" id="UP000186341">
    <property type="component" value="Unassembled WGS sequence"/>
</dbReference>
<gene>
    <name evidence="2" type="ORF">BO222_08290</name>
</gene>
<dbReference type="EMBL" id="MPJW01000163">
    <property type="protein sequence ID" value="OLU38507.1"/>
    <property type="molecule type" value="Genomic_DNA"/>
</dbReference>
<evidence type="ECO:0000256" key="1">
    <source>
        <dbReference type="SAM" id="MobiDB-lite"/>
    </source>
</evidence>
<name>A0A1U7NEZ1_9FIRM</name>
<feature type="compositionally biased region" description="Basic and acidic residues" evidence="1">
    <location>
        <begin position="43"/>
        <end position="63"/>
    </location>
</feature>
<comment type="caution">
    <text evidence="2">The sequence shown here is derived from an EMBL/GenBank/DDBJ whole genome shotgun (WGS) entry which is preliminary data.</text>
</comment>
<accession>A0A1U7NEZ1</accession>
<protein>
    <submittedName>
        <fullName evidence="2">Uncharacterized protein</fullName>
    </submittedName>
</protein>
<feature type="region of interest" description="Disordered" evidence="1">
    <location>
        <begin position="34"/>
        <end position="63"/>
    </location>
</feature>
<evidence type="ECO:0000313" key="2">
    <source>
        <dbReference type="EMBL" id="OLU38507.1"/>
    </source>
</evidence>
<sequence length="63" mass="7525">MKHNDFFKLLGSNKPENQEEYDITINRTLTSTSGATLKRRMEKMKPEEDRRHLSCRQSEDIRL</sequence>
<dbReference type="AlphaFoldDB" id="A0A1U7NEZ1"/>
<keyword evidence="3" id="KW-1185">Reference proteome</keyword>
<organism evidence="2 3">
    <name type="scientific">Ileibacterium valens</name>
    <dbReference type="NCBI Taxonomy" id="1862668"/>
    <lineage>
        <taxon>Bacteria</taxon>
        <taxon>Bacillati</taxon>
        <taxon>Bacillota</taxon>
        <taxon>Erysipelotrichia</taxon>
        <taxon>Erysipelotrichales</taxon>
        <taxon>Erysipelotrichaceae</taxon>
        <taxon>Ileibacterium</taxon>
    </lineage>
</organism>
<reference evidence="2 3" key="1">
    <citation type="submission" date="2016-11" db="EMBL/GenBank/DDBJ databases">
        <title>Description of two novel members of the family Erysipelotrichaceae: Ileibacterium lipovorans gen. nov., sp. nov. and Dubosiella newyorkensis, gen. nov., sp. nov.</title>
        <authorList>
            <person name="Cox L.M."/>
            <person name="Sohn J."/>
            <person name="Tyrrell K.L."/>
            <person name="Citron D.M."/>
            <person name="Lawson P.A."/>
            <person name="Patel N.B."/>
            <person name="Iizumi T."/>
            <person name="Perez-Perez G.I."/>
            <person name="Goldstein E.J."/>
            <person name="Blaser M.J."/>
        </authorList>
    </citation>
    <scope>NUCLEOTIDE SEQUENCE [LARGE SCALE GENOMIC DNA]</scope>
    <source>
        <strain evidence="2 3">NYU-BL-A3</strain>
    </source>
</reference>